<gene>
    <name evidence="7" type="ORF">EJP77_19040</name>
</gene>
<dbReference type="SUPFAM" id="SSF102712">
    <property type="entry name" value="JAB1/MPN domain"/>
    <property type="match status" value="1"/>
</dbReference>
<dbReference type="EMBL" id="RZNX01000013">
    <property type="protein sequence ID" value="RUT27931.1"/>
    <property type="molecule type" value="Genomic_DNA"/>
</dbReference>
<dbReference type="Gene3D" id="3.40.140.10">
    <property type="entry name" value="Cytidine Deaminase, domain 2"/>
    <property type="match status" value="1"/>
</dbReference>
<accession>A0A433X1H8</accession>
<keyword evidence="1" id="KW-0645">Protease</keyword>
<reference evidence="7 8" key="1">
    <citation type="submission" date="2018-12" db="EMBL/GenBank/DDBJ databases">
        <authorList>
            <person name="Sun L."/>
            <person name="Chen Z."/>
        </authorList>
    </citation>
    <scope>NUCLEOTIDE SEQUENCE [LARGE SCALE GENOMIC DNA]</scope>
    <source>
        <strain evidence="7 8">3-5-3</strain>
    </source>
</reference>
<dbReference type="InterPro" id="IPR051929">
    <property type="entry name" value="VirAsm_ModProt"/>
</dbReference>
<keyword evidence="8" id="KW-1185">Reference proteome</keyword>
<protein>
    <submittedName>
        <fullName evidence="7">M67 family peptidase</fullName>
    </submittedName>
</protein>
<feature type="domain" description="JAB" evidence="6">
    <location>
        <begin position="15"/>
        <end position="116"/>
    </location>
</feature>
<dbReference type="InterPro" id="IPR028090">
    <property type="entry name" value="JAB_dom_prok"/>
</dbReference>
<evidence type="ECO:0000259" key="6">
    <source>
        <dbReference type="Pfam" id="PF14464"/>
    </source>
</evidence>
<dbReference type="PANTHER" id="PTHR34858">
    <property type="entry name" value="CYSO-CYSTEINE PEPTIDASE"/>
    <property type="match status" value="1"/>
</dbReference>
<evidence type="ECO:0000256" key="3">
    <source>
        <dbReference type="ARBA" id="ARBA00022801"/>
    </source>
</evidence>
<dbReference type="PANTHER" id="PTHR34858:SF1">
    <property type="entry name" value="CYSO-CYSTEINE PEPTIDASE"/>
    <property type="match status" value="1"/>
</dbReference>
<name>A0A433X1H8_9BACL</name>
<dbReference type="Pfam" id="PF14464">
    <property type="entry name" value="Prok-JAB"/>
    <property type="match status" value="1"/>
</dbReference>
<dbReference type="GO" id="GO:0006508">
    <property type="term" value="P:proteolysis"/>
    <property type="evidence" value="ECO:0007669"/>
    <property type="project" value="UniProtKB-KW"/>
</dbReference>
<dbReference type="GO" id="GO:0008235">
    <property type="term" value="F:metalloexopeptidase activity"/>
    <property type="evidence" value="ECO:0007669"/>
    <property type="project" value="TreeGrafter"/>
</dbReference>
<sequence>MHLQSKQQCVITPETRRLLVTHLYRVFPEEGCGALLGSRTEDGWIIDHFQPIRNTASNPQHKFTLDPTGWITSSFNPRLLGIFHTHPTSSPEPSAEDLLQLQLFGEMVPLYLIASRTTIDGEPDAQIGAYTVHRQPNGLFTLEPLTLA</sequence>
<dbReference type="Proteomes" id="UP000272464">
    <property type="component" value="Unassembled WGS sequence"/>
</dbReference>
<keyword evidence="5" id="KW-0482">Metalloprotease</keyword>
<evidence type="ECO:0000256" key="4">
    <source>
        <dbReference type="ARBA" id="ARBA00022833"/>
    </source>
</evidence>
<dbReference type="RefSeq" id="WP_127200851.1">
    <property type="nucleotide sequence ID" value="NZ_RZNX01000013.1"/>
</dbReference>
<evidence type="ECO:0000256" key="1">
    <source>
        <dbReference type="ARBA" id="ARBA00022670"/>
    </source>
</evidence>
<organism evidence="7 8">
    <name type="scientific">Paenibacillus zeisoli</name>
    <dbReference type="NCBI Taxonomy" id="2496267"/>
    <lineage>
        <taxon>Bacteria</taxon>
        <taxon>Bacillati</taxon>
        <taxon>Bacillota</taxon>
        <taxon>Bacilli</taxon>
        <taxon>Bacillales</taxon>
        <taxon>Paenibacillaceae</taxon>
        <taxon>Paenibacillus</taxon>
    </lineage>
</organism>
<dbReference type="CDD" id="cd08070">
    <property type="entry name" value="MPN_like"/>
    <property type="match status" value="1"/>
</dbReference>
<evidence type="ECO:0000256" key="5">
    <source>
        <dbReference type="ARBA" id="ARBA00023049"/>
    </source>
</evidence>
<keyword evidence="2" id="KW-0479">Metal-binding</keyword>
<dbReference type="OrthoDB" id="9802958at2"/>
<comment type="caution">
    <text evidence="7">The sequence shown here is derived from an EMBL/GenBank/DDBJ whole genome shotgun (WGS) entry which is preliminary data.</text>
</comment>
<evidence type="ECO:0000256" key="2">
    <source>
        <dbReference type="ARBA" id="ARBA00022723"/>
    </source>
</evidence>
<keyword evidence="4" id="KW-0862">Zinc</keyword>
<dbReference type="AlphaFoldDB" id="A0A433X1H8"/>
<evidence type="ECO:0000313" key="7">
    <source>
        <dbReference type="EMBL" id="RUT27931.1"/>
    </source>
</evidence>
<keyword evidence="3" id="KW-0378">Hydrolase</keyword>
<proteinExistence type="predicted"/>
<evidence type="ECO:0000313" key="8">
    <source>
        <dbReference type="Proteomes" id="UP000272464"/>
    </source>
</evidence>
<dbReference type="GO" id="GO:0008270">
    <property type="term" value="F:zinc ion binding"/>
    <property type="evidence" value="ECO:0007669"/>
    <property type="project" value="TreeGrafter"/>
</dbReference>